<feature type="region of interest" description="Disordered" evidence="2">
    <location>
        <begin position="1"/>
        <end position="20"/>
    </location>
</feature>
<keyword evidence="4" id="KW-1185">Reference proteome</keyword>
<feature type="region of interest" description="Disordered" evidence="2">
    <location>
        <begin position="649"/>
        <end position="757"/>
    </location>
</feature>
<accession>A0ABR0SMN7</accession>
<reference evidence="3 4" key="1">
    <citation type="submission" date="2024-01" db="EMBL/GenBank/DDBJ databases">
        <title>Complete genome of Cladobotryum mycophilum ATHUM6906.</title>
        <authorList>
            <person name="Christinaki A.C."/>
            <person name="Myridakis A.I."/>
            <person name="Kouvelis V.N."/>
        </authorList>
    </citation>
    <scope>NUCLEOTIDE SEQUENCE [LARGE SCALE GENOMIC DNA]</scope>
    <source>
        <strain evidence="3 4">ATHUM6906</strain>
    </source>
</reference>
<evidence type="ECO:0000313" key="3">
    <source>
        <dbReference type="EMBL" id="KAK5993417.1"/>
    </source>
</evidence>
<protein>
    <submittedName>
        <fullName evidence="3">Uncharacterized protein</fullName>
    </submittedName>
</protein>
<name>A0ABR0SMN7_9HYPO</name>
<evidence type="ECO:0000256" key="1">
    <source>
        <dbReference type="SAM" id="Coils"/>
    </source>
</evidence>
<comment type="caution">
    <text evidence="3">The sequence shown here is derived from an EMBL/GenBank/DDBJ whole genome shotgun (WGS) entry which is preliminary data.</text>
</comment>
<organism evidence="3 4">
    <name type="scientific">Cladobotryum mycophilum</name>
    <dbReference type="NCBI Taxonomy" id="491253"/>
    <lineage>
        <taxon>Eukaryota</taxon>
        <taxon>Fungi</taxon>
        <taxon>Dikarya</taxon>
        <taxon>Ascomycota</taxon>
        <taxon>Pezizomycotina</taxon>
        <taxon>Sordariomycetes</taxon>
        <taxon>Hypocreomycetidae</taxon>
        <taxon>Hypocreales</taxon>
        <taxon>Hypocreaceae</taxon>
        <taxon>Cladobotryum</taxon>
    </lineage>
</organism>
<dbReference type="Proteomes" id="UP001338125">
    <property type="component" value="Unassembled WGS sequence"/>
</dbReference>
<evidence type="ECO:0000313" key="4">
    <source>
        <dbReference type="Proteomes" id="UP001338125"/>
    </source>
</evidence>
<proteinExistence type="predicted"/>
<sequence length="817" mass="94350">MSVPRRRTAANMNSDRPVYDMELPFDPNTLTQRAQDLGLGRMDAAVFAHVALEMVREVTEKNGGRPVTALQIAEAIREHTTTEARRLEEEKGTKQNELYDRMKTVGWTLWEDAATAFDMSGDPMEALKDLDKIDIVEEEVNGLKRKRFKFNEQGQADYFGGKDPYDLDGTMASLSLQPQGRDLISNICQNIELAVEIGKYLNAEDILNLYRANKAFYHAINSYLMSSVRSWIMHHCPEAARIFNYKLYKKHLVPDPVGRTWAEQAQGRALVNAPNAHKVRSIPGLKYLQLVMGRDRYCREIIAIMARNGHRMPPTMHKSLLRLWLLMEVPTTVQREALLRNEEMWTNYDIYNIQFLFMKLGLHFNDPVYGPTTWDLLHLMMGQKGLYPLWQLLTRKKYKTLSELLELRVRYDFQLPPDHWGRDYFDKTIHNVPFHEVGIGHNEGWGMGDRHLMRPDELIPVEAVARGLELDEHLTHMMMWGYFDWETGENLIPSAQEMYVSDEKVLDDMDTTHHWTCKHVLKKHFHRLSKELQQEIIEDDEDQRLRAMAWCGDEIDDHSSDEEREYTLDDEIDRGFIVPHQDRDHPSQVPSLTDKSGWMAFVDEALIGIVPDISEEEKLRAEAWNNYQHGETDGDWDWGEWLRQEKLKKAAGGSFSGSTETDTSATTSADESQGSTEEDAEDADDESEEVDEEDEEEDGDEDSEDDDDDGEDGYQGDEATEDGDDEDEDDGEGKEGADNGMDYANEYEMPDVDDEYDDENNFEYEYYEEEEEGEEEAEAEPHPFFTANSFGIEELDQMSGEELQRIFTRPDMIPPNA</sequence>
<feature type="compositionally biased region" description="Acidic residues" evidence="2">
    <location>
        <begin position="676"/>
        <end position="732"/>
    </location>
</feature>
<evidence type="ECO:0000256" key="2">
    <source>
        <dbReference type="SAM" id="MobiDB-lite"/>
    </source>
</evidence>
<keyword evidence="1" id="KW-0175">Coiled coil</keyword>
<feature type="compositionally biased region" description="Low complexity" evidence="2">
    <location>
        <begin position="658"/>
        <end position="672"/>
    </location>
</feature>
<dbReference type="EMBL" id="JAVFKD010000012">
    <property type="protein sequence ID" value="KAK5993417.1"/>
    <property type="molecule type" value="Genomic_DNA"/>
</dbReference>
<feature type="compositionally biased region" description="Acidic residues" evidence="2">
    <location>
        <begin position="748"/>
        <end position="757"/>
    </location>
</feature>
<feature type="coiled-coil region" evidence="1">
    <location>
        <begin position="70"/>
        <end position="97"/>
    </location>
</feature>
<gene>
    <name evidence="3" type="ORF">PT974_06847</name>
</gene>